<dbReference type="EMBL" id="WNJO01000006">
    <property type="protein sequence ID" value="MTV82273.1"/>
    <property type="molecule type" value="Genomic_DNA"/>
</dbReference>
<gene>
    <name evidence="4" type="ORF">GM612_06360</name>
</gene>
<dbReference type="PANTHER" id="PTHR43963:SF6">
    <property type="entry name" value="CHAIN DEHYDROGENASE FAMILY PROTEIN, PUTATIVE (AFU_ORTHOLOGUE AFUA_3G15350)-RELATED"/>
    <property type="match status" value="1"/>
</dbReference>
<dbReference type="GO" id="GO:0016491">
    <property type="term" value="F:oxidoreductase activity"/>
    <property type="evidence" value="ECO:0007669"/>
    <property type="project" value="UniProtKB-KW"/>
</dbReference>
<dbReference type="SUPFAM" id="SSF51735">
    <property type="entry name" value="NAD(P)-binding Rossmann-fold domains"/>
    <property type="match status" value="1"/>
</dbReference>
<name>A0A7X2XWL4_9LACO</name>
<evidence type="ECO:0000256" key="1">
    <source>
        <dbReference type="ARBA" id="ARBA00006484"/>
    </source>
</evidence>
<protein>
    <submittedName>
        <fullName evidence="4">SDR family NAD(P)-dependent oxidoreductase</fullName>
    </submittedName>
</protein>
<evidence type="ECO:0000313" key="5">
    <source>
        <dbReference type="Proteomes" id="UP000466388"/>
    </source>
</evidence>
<proteinExistence type="inferred from homology"/>
<dbReference type="RefSeq" id="WP_155431549.1">
    <property type="nucleotide sequence ID" value="NZ_WNJO01000006.1"/>
</dbReference>
<organism evidence="4 5">
    <name type="scientific">Secundilactobacillus folii</name>
    <dbReference type="NCBI Taxonomy" id="2678357"/>
    <lineage>
        <taxon>Bacteria</taxon>
        <taxon>Bacillati</taxon>
        <taxon>Bacillota</taxon>
        <taxon>Bacilli</taxon>
        <taxon>Lactobacillales</taxon>
        <taxon>Lactobacillaceae</taxon>
        <taxon>Secundilactobacillus</taxon>
    </lineage>
</organism>
<evidence type="ECO:0000313" key="4">
    <source>
        <dbReference type="EMBL" id="MTV82273.1"/>
    </source>
</evidence>
<evidence type="ECO:0000256" key="3">
    <source>
        <dbReference type="ARBA" id="ARBA00023002"/>
    </source>
</evidence>
<keyword evidence="2" id="KW-0521">NADP</keyword>
<keyword evidence="5" id="KW-1185">Reference proteome</keyword>
<comment type="caution">
    <text evidence="4">The sequence shown here is derived from an EMBL/GenBank/DDBJ whole genome shotgun (WGS) entry which is preliminary data.</text>
</comment>
<dbReference type="PRINTS" id="PR00081">
    <property type="entry name" value="GDHRDH"/>
</dbReference>
<dbReference type="PANTHER" id="PTHR43963">
    <property type="entry name" value="CARBONYL REDUCTASE 1-RELATED"/>
    <property type="match status" value="1"/>
</dbReference>
<dbReference type="Proteomes" id="UP000466388">
    <property type="component" value="Unassembled WGS sequence"/>
</dbReference>
<dbReference type="Pfam" id="PF00106">
    <property type="entry name" value="adh_short"/>
    <property type="match status" value="1"/>
</dbReference>
<dbReference type="Gene3D" id="3.40.50.720">
    <property type="entry name" value="NAD(P)-binding Rossmann-like Domain"/>
    <property type="match status" value="1"/>
</dbReference>
<sequence>MTKTVLITGANKGIGFEVARQMGQKGWTVLLGARNEDRGLAAVRQLKNEGLKVEWLRIDMDDLATVREAAVKVSEQHPELKILINNAGISGHMSAEPLDVTNQELKETLTVNVLGNFEMIKAFTPILRRNHGRIVNLTIPVNYTRFWHPFSYIISKSGLNQMIKMVGQSFRKQHIPVDVFGIIPGGVTTDLNGHMSNPLMHTIPEGASAVVKIATDSHHHQGKIVTDYGATKLIQRLIKSRREHS</sequence>
<dbReference type="AlphaFoldDB" id="A0A7X2XWL4"/>
<keyword evidence="3" id="KW-0560">Oxidoreductase</keyword>
<evidence type="ECO:0000256" key="2">
    <source>
        <dbReference type="ARBA" id="ARBA00022857"/>
    </source>
</evidence>
<dbReference type="InterPro" id="IPR036291">
    <property type="entry name" value="NAD(P)-bd_dom_sf"/>
</dbReference>
<accession>A0A7X2XWL4</accession>
<dbReference type="InterPro" id="IPR002347">
    <property type="entry name" value="SDR_fam"/>
</dbReference>
<reference evidence="4 5" key="1">
    <citation type="submission" date="2019-11" db="EMBL/GenBank/DDBJ databases">
        <title>Lactobacillus sp. nov. CRM56-3, isolated from fermented tea leaves.</title>
        <authorList>
            <person name="Phuengjayaem S."/>
            <person name="Tanasupawat S."/>
        </authorList>
    </citation>
    <scope>NUCLEOTIDE SEQUENCE [LARGE SCALE GENOMIC DNA]</scope>
    <source>
        <strain evidence="4 5">CRM56-3</strain>
    </source>
</reference>
<comment type="similarity">
    <text evidence="1">Belongs to the short-chain dehydrogenases/reductases (SDR) family.</text>
</comment>